<feature type="domain" description="Cyanobactin oxidase ThcOx second" evidence="3">
    <location>
        <begin position="121"/>
        <end position="231"/>
    </location>
</feature>
<dbReference type="InterPro" id="IPR052544">
    <property type="entry name" value="Bacteriocin_Proc_Enz"/>
</dbReference>
<dbReference type="AlphaFoldDB" id="E0ULZ6"/>
<dbReference type="EMBL" id="CP002199">
    <property type="protein sequence ID" value="ADN17976.1"/>
    <property type="molecule type" value="Genomic_DNA"/>
</dbReference>
<gene>
    <name evidence="4" type="ordered locus">Cyan7822_6148</name>
</gene>
<evidence type="ECO:0000259" key="3">
    <source>
        <dbReference type="Pfam" id="PF22767"/>
    </source>
</evidence>
<feature type="domain" description="Nitroreductase" evidence="1">
    <location>
        <begin position="282"/>
        <end position="445"/>
    </location>
</feature>
<dbReference type="NCBIfam" id="TIGR03605">
    <property type="entry name" value="antibiot_sagB"/>
    <property type="match status" value="1"/>
</dbReference>
<keyword evidence="5" id="KW-1185">Reference proteome</keyword>
<feature type="domain" description="ThcOx helix turn helix" evidence="2">
    <location>
        <begin position="1"/>
        <end position="112"/>
    </location>
</feature>
<organism evidence="4 5">
    <name type="scientific">Gloeothece verrucosa (strain PCC 7822)</name>
    <name type="common">Cyanothece sp. (strain PCC 7822)</name>
    <dbReference type="NCBI Taxonomy" id="497965"/>
    <lineage>
        <taxon>Bacteria</taxon>
        <taxon>Bacillati</taxon>
        <taxon>Cyanobacteriota</taxon>
        <taxon>Cyanophyceae</taxon>
        <taxon>Oscillatoriophycideae</taxon>
        <taxon>Chroococcales</taxon>
        <taxon>Aphanothecaceae</taxon>
        <taxon>Gloeothece</taxon>
        <taxon>Gloeothece verrucosa</taxon>
    </lineage>
</organism>
<dbReference type="Pfam" id="PF18679">
    <property type="entry name" value="HTH_57"/>
    <property type="match status" value="1"/>
</dbReference>
<evidence type="ECO:0000313" key="5">
    <source>
        <dbReference type="Proteomes" id="UP000008206"/>
    </source>
</evidence>
<dbReference type="CDD" id="cd02142">
    <property type="entry name" value="McbC_SagB-like_oxidoreductase"/>
    <property type="match status" value="1"/>
</dbReference>
<geneLocation type="plasmid" evidence="4 5">
    <name>Cy782201</name>
</geneLocation>
<reference evidence="5" key="1">
    <citation type="journal article" date="2011" name="MBio">
        <title>Novel metabolic attributes of the genus Cyanothece, comprising a group of unicellular nitrogen-fixing Cyanobacteria.</title>
        <authorList>
            <person name="Bandyopadhyay A."/>
            <person name="Elvitigala T."/>
            <person name="Welsh E."/>
            <person name="Stockel J."/>
            <person name="Liberton M."/>
            <person name="Min H."/>
            <person name="Sherman L.A."/>
            <person name="Pakrasi H.B."/>
        </authorList>
    </citation>
    <scope>NUCLEOTIDE SEQUENCE [LARGE SCALE GENOMIC DNA]</scope>
    <source>
        <strain evidence="5">PCC 7822</strain>
        <plasmid evidence="5">Cy782201</plasmid>
    </source>
</reference>
<dbReference type="KEGG" id="cyj:Cyan7822_6148"/>
<accession>E0ULZ6</accession>
<dbReference type="HOGENOM" id="CLU_044684_0_0_3"/>
<evidence type="ECO:0000313" key="4">
    <source>
        <dbReference type="EMBL" id="ADN17976.1"/>
    </source>
</evidence>
<proteinExistence type="predicted"/>
<dbReference type="Pfam" id="PF22767">
    <property type="entry name" value="ThcOx"/>
    <property type="match status" value="1"/>
</dbReference>
<name>E0ULZ6_GLOV7</name>
<sequence>MSYSLFLSFRKDVSLKQKLEAEYVLFAVDISLKLPPLSSGEIAALEILLAEGATRDRLSEVILAKDGFSELTTFFYYLEKFIHLGLICHTISINGLPLATIIPCSPACQLRFNELEPNKEYILSRFAYLHKENEQMILESPLSSAQILLADWRGIALIAEMTKPRNVQELSSIIPGLLAENVQVLLVFLLTAEMIYEVKNGAILGQENSEVLDQWEFHDLLFHFKSRRGRHLNPVGKTYHFCNKFESLPVIKQITLNERIDLYKPDLEIIKENDYSFSLVLEERESIRHYGEKPLSAEQVGEFLYRCARVKSIFAKDNRECSNRPYPSGGSCYELELYLVITSCKGIEPGFYYYYPKEHQLGRMSKINSHLEKLVEDAKLAVPLQTSPQVLIIITARFARVSWLYESMAYSLILKNVGVLYQTMYLVATAMNLAPCALGTGNTELFAIAADIYSYVESSVGEFVLGSKPSY</sequence>
<dbReference type="RefSeq" id="WP_013334726.1">
    <property type="nucleotide sequence ID" value="NC_014533.1"/>
</dbReference>
<dbReference type="InterPro" id="IPR020051">
    <property type="entry name" value="SagB-type_dehydrogenase"/>
</dbReference>
<keyword evidence="4" id="KW-0614">Plasmid</keyword>
<evidence type="ECO:0000259" key="1">
    <source>
        <dbReference type="Pfam" id="PF00881"/>
    </source>
</evidence>
<dbReference type="InterPro" id="IPR040776">
    <property type="entry name" value="ThcOx_HTH"/>
</dbReference>
<dbReference type="OrthoDB" id="9801593at2"/>
<dbReference type="GO" id="GO:0016491">
    <property type="term" value="F:oxidoreductase activity"/>
    <property type="evidence" value="ECO:0007669"/>
    <property type="project" value="InterPro"/>
</dbReference>
<dbReference type="SUPFAM" id="SSF55469">
    <property type="entry name" value="FMN-dependent nitroreductase-like"/>
    <property type="match status" value="1"/>
</dbReference>
<evidence type="ECO:0000259" key="2">
    <source>
        <dbReference type="Pfam" id="PF18679"/>
    </source>
</evidence>
<dbReference type="Pfam" id="PF00881">
    <property type="entry name" value="Nitroreductase"/>
    <property type="match status" value="1"/>
</dbReference>
<dbReference type="PANTHER" id="PTHR43745">
    <property type="entry name" value="NITROREDUCTASE MJ1384-RELATED"/>
    <property type="match status" value="1"/>
</dbReference>
<dbReference type="InterPro" id="IPR000415">
    <property type="entry name" value="Nitroreductase-like"/>
</dbReference>
<dbReference type="PANTHER" id="PTHR43745:SF2">
    <property type="entry name" value="NITROREDUCTASE MJ1384-RELATED"/>
    <property type="match status" value="1"/>
</dbReference>
<dbReference type="Proteomes" id="UP000008206">
    <property type="component" value="Plasmid Cy782201"/>
</dbReference>
<dbReference type="Gene3D" id="3.40.109.10">
    <property type="entry name" value="NADH Oxidase"/>
    <property type="match status" value="1"/>
</dbReference>
<dbReference type="InterPro" id="IPR054488">
    <property type="entry name" value="ThcOx_dom2"/>
</dbReference>
<dbReference type="InterPro" id="IPR029479">
    <property type="entry name" value="Nitroreductase"/>
</dbReference>
<protein>
    <submittedName>
        <fullName evidence="4">SagB-type dehydrogenase domain protein</fullName>
    </submittedName>
</protein>